<dbReference type="AlphaFoldDB" id="A0A7W3P476"/>
<evidence type="ECO:0000313" key="5">
    <source>
        <dbReference type="Proteomes" id="UP000523079"/>
    </source>
</evidence>
<dbReference type="PANTHER" id="PTHR35174:SF3">
    <property type="entry name" value="BLL7171 PROTEIN"/>
    <property type="match status" value="1"/>
</dbReference>
<evidence type="ECO:0000256" key="2">
    <source>
        <dbReference type="SAM" id="MobiDB-lite"/>
    </source>
</evidence>
<feature type="domain" description="YCII-related" evidence="3">
    <location>
        <begin position="25"/>
        <end position="106"/>
    </location>
</feature>
<feature type="region of interest" description="Disordered" evidence="2">
    <location>
        <begin position="145"/>
        <end position="164"/>
    </location>
</feature>
<evidence type="ECO:0000259" key="3">
    <source>
        <dbReference type="Pfam" id="PF03795"/>
    </source>
</evidence>
<dbReference type="Gene3D" id="3.30.70.1060">
    <property type="entry name" value="Dimeric alpha+beta barrel"/>
    <property type="match status" value="1"/>
</dbReference>
<evidence type="ECO:0000256" key="1">
    <source>
        <dbReference type="ARBA" id="ARBA00007689"/>
    </source>
</evidence>
<dbReference type="RefSeq" id="WP_182558243.1">
    <property type="nucleotide sequence ID" value="NZ_JACGWT010000001.1"/>
</dbReference>
<comment type="similarity">
    <text evidence="1">Belongs to the YciI family.</text>
</comment>
<feature type="compositionally biased region" description="Acidic residues" evidence="2">
    <location>
        <begin position="155"/>
        <end position="164"/>
    </location>
</feature>
<reference evidence="4 5" key="1">
    <citation type="submission" date="2020-07" db="EMBL/GenBank/DDBJ databases">
        <title>Sequencing the genomes of 1000 actinobacteria strains.</title>
        <authorList>
            <person name="Klenk H.-P."/>
        </authorList>
    </citation>
    <scope>NUCLEOTIDE SEQUENCE [LARGE SCALE GENOMIC DNA]</scope>
    <source>
        <strain evidence="4 5">DSM 100723</strain>
    </source>
</reference>
<dbReference type="Pfam" id="PF03795">
    <property type="entry name" value="YCII"/>
    <property type="match status" value="1"/>
</dbReference>
<evidence type="ECO:0000313" key="4">
    <source>
        <dbReference type="EMBL" id="MBA8792614.1"/>
    </source>
</evidence>
<comment type="caution">
    <text evidence="4">The sequence shown here is derived from an EMBL/GenBank/DDBJ whole genome shotgun (WGS) entry which is preliminary data.</text>
</comment>
<dbReference type="PANTHER" id="PTHR35174">
    <property type="entry name" value="BLL7171 PROTEIN-RELATED"/>
    <property type="match status" value="1"/>
</dbReference>
<dbReference type="InterPro" id="IPR011008">
    <property type="entry name" value="Dimeric_a/b-barrel"/>
</dbReference>
<protein>
    <recommendedName>
        <fullName evidence="3">YCII-related domain-containing protein</fullName>
    </recommendedName>
</protein>
<gene>
    <name evidence="4" type="ORF">FHX74_000208</name>
</gene>
<dbReference type="InterPro" id="IPR005545">
    <property type="entry name" value="YCII"/>
</dbReference>
<proteinExistence type="inferred from homology"/>
<sequence length="164" mass="17510">MPTYLIGVTFAAGAEEVPMDQWRPEEIQAHLDYYAALDAELRRTGELVGGSILTGPDLAKIVTVDPDDPDRAPVVSDGPFAEFKEWLAGFQLVEVDSEERAVEIAALVSAVPGRGGRPTAQPIQLRRVMDDTPGDVTGMEAYLRTADGPAHDSADDSADDSAEG</sequence>
<accession>A0A7W3P476</accession>
<dbReference type="EMBL" id="JACGWT010000001">
    <property type="protein sequence ID" value="MBA8792614.1"/>
    <property type="molecule type" value="Genomic_DNA"/>
</dbReference>
<organism evidence="4 5">
    <name type="scientific">Microlunatus kandeliicorticis</name>
    <dbReference type="NCBI Taxonomy" id="1759536"/>
    <lineage>
        <taxon>Bacteria</taxon>
        <taxon>Bacillati</taxon>
        <taxon>Actinomycetota</taxon>
        <taxon>Actinomycetes</taxon>
        <taxon>Propionibacteriales</taxon>
        <taxon>Propionibacteriaceae</taxon>
        <taxon>Microlunatus</taxon>
    </lineage>
</organism>
<name>A0A7W3P476_9ACTN</name>
<dbReference type="Proteomes" id="UP000523079">
    <property type="component" value="Unassembled WGS sequence"/>
</dbReference>
<keyword evidence="5" id="KW-1185">Reference proteome</keyword>
<dbReference type="SUPFAM" id="SSF54909">
    <property type="entry name" value="Dimeric alpha+beta barrel"/>
    <property type="match status" value="1"/>
</dbReference>